<gene>
    <name evidence="6" type="ORF">TCHU04912_LOCUS13629</name>
</gene>
<dbReference type="InterPro" id="IPR038765">
    <property type="entry name" value="Papain-like_cys_pep_sf"/>
</dbReference>
<feature type="domain" description="OTU" evidence="5">
    <location>
        <begin position="91"/>
        <end position="247"/>
    </location>
</feature>
<name>A0A7S1SWT1_9CHLO</name>
<evidence type="ECO:0000256" key="4">
    <source>
        <dbReference type="SAM" id="MobiDB-lite"/>
    </source>
</evidence>
<sequence>MAPRFEAQPGLRFPSRSDGGPSSGAPLAEYALSGARPTLTFGWDRPTPSLPPPGWASLTLGAAALRQVEERRQPVALFTLADAASATPLRLRRHVIKGDGRCMFRALAQGMARNKGAVLKPDTEETEADQLRLAVAEALCRTTKRRSDFKDAVRAMEAEGDTIPRYCEKLQSPAFWGGEPEMLVLSKMLKVPIVVYLPEEEMNKGTGYIPIQRYGEQYSKAGKDHKARKPVRILFCGGNHYDLLLKQ</sequence>
<dbReference type="FunFam" id="3.90.70.80:FF:000019">
    <property type="entry name" value="Cysteine proteinases superfamily protein"/>
    <property type="match status" value="1"/>
</dbReference>
<keyword evidence="3" id="KW-0788">Thiol protease</keyword>
<dbReference type="GO" id="GO:0030968">
    <property type="term" value="P:endoplasmic reticulum unfolded protein response"/>
    <property type="evidence" value="ECO:0007669"/>
    <property type="project" value="TreeGrafter"/>
</dbReference>
<dbReference type="PROSITE" id="PS50802">
    <property type="entry name" value="OTU"/>
    <property type="match status" value="1"/>
</dbReference>
<dbReference type="GO" id="GO:0005829">
    <property type="term" value="C:cytosol"/>
    <property type="evidence" value="ECO:0007669"/>
    <property type="project" value="TreeGrafter"/>
</dbReference>
<proteinExistence type="predicted"/>
<dbReference type="AlphaFoldDB" id="A0A7S1SWT1"/>
<evidence type="ECO:0000313" key="6">
    <source>
        <dbReference type="EMBL" id="CAD9211390.1"/>
    </source>
</evidence>
<evidence type="ECO:0000259" key="5">
    <source>
        <dbReference type="PROSITE" id="PS50802"/>
    </source>
</evidence>
<dbReference type="InterPro" id="IPR003323">
    <property type="entry name" value="OTU_dom"/>
</dbReference>
<reference evidence="6" key="1">
    <citation type="submission" date="2021-01" db="EMBL/GenBank/DDBJ databases">
        <authorList>
            <person name="Corre E."/>
            <person name="Pelletier E."/>
            <person name="Niang G."/>
            <person name="Scheremetjew M."/>
            <person name="Finn R."/>
            <person name="Kale V."/>
            <person name="Holt S."/>
            <person name="Cochrane G."/>
            <person name="Meng A."/>
            <person name="Brown T."/>
            <person name="Cohen L."/>
        </authorList>
    </citation>
    <scope>NUCLEOTIDE SEQUENCE</scope>
    <source>
        <strain evidence="6">PLY429</strain>
    </source>
</reference>
<protein>
    <recommendedName>
        <fullName evidence="3">Ubiquitin thioesterase OTU</fullName>
        <ecNumber evidence="3">3.4.19.12</ecNumber>
    </recommendedName>
</protein>
<dbReference type="GO" id="GO:0036503">
    <property type="term" value="P:ERAD pathway"/>
    <property type="evidence" value="ECO:0007669"/>
    <property type="project" value="TreeGrafter"/>
</dbReference>
<feature type="region of interest" description="Disordered" evidence="4">
    <location>
        <begin position="1"/>
        <end position="28"/>
    </location>
</feature>
<accession>A0A7S1SWT1</accession>
<keyword evidence="3" id="KW-0963">Cytoplasm</keyword>
<dbReference type="PANTHER" id="PTHR13312">
    <property type="entry name" value="HIV-INDUCED PROTEIN-7-LIKE PROTEASE"/>
    <property type="match status" value="1"/>
</dbReference>
<dbReference type="GO" id="GO:0005634">
    <property type="term" value="C:nucleus"/>
    <property type="evidence" value="ECO:0007669"/>
    <property type="project" value="TreeGrafter"/>
</dbReference>
<dbReference type="Pfam" id="PF02338">
    <property type="entry name" value="OTU"/>
    <property type="match status" value="1"/>
</dbReference>
<comment type="catalytic activity">
    <reaction evidence="1 3">
        <text>Thiol-dependent hydrolysis of ester, thioester, amide, peptide and isopeptide bonds formed by the C-terminal Gly of ubiquitin (a 76-residue protein attached to proteins as an intracellular targeting signal).</text>
        <dbReference type="EC" id="3.4.19.12"/>
    </reaction>
</comment>
<dbReference type="Gene3D" id="3.90.70.80">
    <property type="match status" value="1"/>
</dbReference>
<dbReference type="GO" id="GO:0004843">
    <property type="term" value="F:cysteine-type deubiquitinase activity"/>
    <property type="evidence" value="ECO:0007669"/>
    <property type="project" value="UniProtKB-UniRule"/>
</dbReference>
<dbReference type="SUPFAM" id="SSF54001">
    <property type="entry name" value="Cysteine proteinases"/>
    <property type="match status" value="1"/>
</dbReference>
<evidence type="ECO:0000256" key="2">
    <source>
        <dbReference type="ARBA" id="ARBA00022801"/>
    </source>
</evidence>
<keyword evidence="2 3" id="KW-0378">Hydrolase</keyword>
<dbReference type="EMBL" id="HBGG01026412">
    <property type="protein sequence ID" value="CAD9211390.1"/>
    <property type="molecule type" value="Transcribed_RNA"/>
</dbReference>
<dbReference type="EC" id="3.4.19.12" evidence="3"/>
<dbReference type="PANTHER" id="PTHR13312:SF3">
    <property type="entry name" value="OVARIAN TUMOR DOMAIN-CONTAINING DEUBIQUITINATING ENZYME 3"/>
    <property type="match status" value="1"/>
</dbReference>
<keyword evidence="3" id="KW-0833">Ubl conjugation pathway</keyword>
<keyword evidence="3" id="KW-0645">Protease</keyword>
<comment type="subcellular location">
    <subcellularLocation>
        <location evidence="3">Cytoplasm</location>
    </subcellularLocation>
</comment>
<comment type="function">
    <text evidence="3">Hydrolase that can remove conjugated ubiquitin from proteins and may therefore play an important regulatory role at the level of protein turnover by preventing degradation.</text>
</comment>
<evidence type="ECO:0000256" key="1">
    <source>
        <dbReference type="ARBA" id="ARBA00000707"/>
    </source>
</evidence>
<evidence type="ECO:0000256" key="3">
    <source>
        <dbReference type="RuleBase" id="RU367104"/>
    </source>
</evidence>
<dbReference type="GO" id="GO:0016579">
    <property type="term" value="P:protein deubiquitination"/>
    <property type="evidence" value="ECO:0007669"/>
    <property type="project" value="TreeGrafter"/>
</dbReference>
<organism evidence="6">
    <name type="scientific">Tetraselmis chuii</name>
    <dbReference type="NCBI Taxonomy" id="63592"/>
    <lineage>
        <taxon>Eukaryota</taxon>
        <taxon>Viridiplantae</taxon>
        <taxon>Chlorophyta</taxon>
        <taxon>core chlorophytes</taxon>
        <taxon>Chlorodendrophyceae</taxon>
        <taxon>Chlorodendrales</taxon>
        <taxon>Chlorodendraceae</taxon>
        <taxon>Tetraselmis</taxon>
    </lineage>
</organism>